<evidence type="ECO:0000313" key="3">
    <source>
        <dbReference type="Proteomes" id="UP000008827"/>
    </source>
</evidence>
<dbReference type="EnsemblPlants" id="KRH62596">
    <property type="protein sequence ID" value="KRH62596"/>
    <property type="gene ID" value="GLYMA_04G118100"/>
</dbReference>
<dbReference type="AlphaFoldDB" id="A0A0R0KG65"/>
<name>A0A0R0KG65_SOYBN</name>
<gene>
    <name evidence="1" type="ORF">GLYMA_04G118100</name>
</gene>
<dbReference type="PaxDb" id="3847-GLYMA04G13210.1"/>
<dbReference type="Gramene" id="KRH62596">
    <property type="protein sequence ID" value="KRH62596"/>
    <property type="gene ID" value="GLYMA_04G118100"/>
</dbReference>
<organism evidence="1">
    <name type="scientific">Glycine max</name>
    <name type="common">Soybean</name>
    <name type="synonym">Glycine hispida</name>
    <dbReference type="NCBI Taxonomy" id="3847"/>
    <lineage>
        <taxon>Eukaryota</taxon>
        <taxon>Viridiplantae</taxon>
        <taxon>Streptophyta</taxon>
        <taxon>Embryophyta</taxon>
        <taxon>Tracheophyta</taxon>
        <taxon>Spermatophyta</taxon>
        <taxon>Magnoliopsida</taxon>
        <taxon>eudicotyledons</taxon>
        <taxon>Gunneridae</taxon>
        <taxon>Pentapetalae</taxon>
        <taxon>rosids</taxon>
        <taxon>fabids</taxon>
        <taxon>Fabales</taxon>
        <taxon>Fabaceae</taxon>
        <taxon>Papilionoideae</taxon>
        <taxon>50 kb inversion clade</taxon>
        <taxon>NPAAA clade</taxon>
        <taxon>indigoferoid/millettioid clade</taxon>
        <taxon>Phaseoleae</taxon>
        <taxon>Glycine</taxon>
        <taxon>Glycine subgen. Soja</taxon>
    </lineage>
</organism>
<reference evidence="2" key="2">
    <citation type="submission" date="2018-02" db="UniProtKB">
        <authorList>
            <consortium name="EnsemblPlants"/>
        </authorList>
    </citation>
    <scope>IDENTIFICATION</scope>
    <source>
        <strain evidence="2">Williams 82</strain>
    </source>
</reference>
<sequence>MINPLSSSHMVNMEFISNAMILSFSILLLLPSTSYSLYQKPENHIKTAIFVTGSFEMGPGSIATKTFENIKFPKGHVGIKSFDAELVDQEGNSIPSYETYLHHWFAIKYHQNITMSPNPKLRRPEDAFFQRNEGTCNGGILPHYWGFGVESRGTTSKIPDPFAIEQGNPTKIKNGYEEKWLLNIMVIDTRGAQDKKACTQCRCDNMNLPKDFYNVTRDIHNQRLTTNYKGGLFCCQDNLQCKQIEGFQGSRRMVSLRYKISWVDWNIYQIPVKVYILDSTDKVRSNGSKILHDCLAEYTIPAGGGGDSPHVQKANIPMENGGYLIYGTAHMHSGVVNATLYGQDGRTLCTSTPKYGTGKKAGNEKGYLIGMSVCYPQPGSIKIHDVLYFIL</sequence>
<keyword evidence="3" id="KW-1185">Reference proteome</keyword>
<evidence type="ECO:0000313" key="1">
    <source>
        <dbReference type="EMBL" id="KRH62596.1"/>
    </source>
</evidence>
<dbReference type="PANTHER" id="PTHR33390">
    <property type="entry name" value="STRESS UP-REGULATED NOD 19 PROTEIN"/>
    <property type="match status" value="1"/>
</dbReference>
<dbReference type="STRING" id="3847.A0A0R0KG65"/>
<dbReference type="Proteomes" id="UP000008827">
    <property type="component" value="Chromosome 4"/>
</dbReference>
<proteinExistence type="predicted"/>
<protein>
    <recommendedName>
        <fullName evidence="4">Stress up-regulated Nod 19 protein</fullName>
    </recommendedName>
</protein>
<evidence type="ECO:0008006" key="4">
    <source>
        <dbReference type="Google" id="ProtNLM"/>
    </source>
</evidence>
<dbReference type="OrthoDB" id="1339673at2759"/>
<accession>A0A0R0KG65</accession>
<dbReference type="PANTHER" id="PTHR33390:SF4">
    <property type="entry name" value="STRESS UP-REGULATED NOD 19-RELATED"/>
    <property type="match status" value="1"/>
</dbReference>
<dbReference type="InterPro" id="IPR011692">
    <property type="entry name" value="Stress_up-reg_Nod19"/>
</dbReference>
<dbReference type="InParanoid" id="A0A0R0KG65"/>
<evidence type="ECO:0000313" key="2">
    <source>
        <dbReference type="EnsemblPlants" id="KRH62596"/>
    </source>
</evidence>
<dbReference type="Pfam" id="PF07712">
    <property type="entry name" value="SURNod19"/>
    <property type="match status" value="1"/>
</dbReference>
<reference evidence="1" key="3">
    <citation type="submission" date="2018-07" db="EMBL/GenBank/DDBJ databases">
        <title>WGS assembly of Glycine max.</title>
        <authorList>
            <person name="Schmutz J."/>
            <person name="Cannon S."/>
            <person name="Schlueter J."/>
            <person name="Ma J."/>
            <person name="Mitros T."/>
            <person name="Nelson W."/>
            <person name="Hyten D."/>
            <person name="Song Q."/>
            <person name="Thelen J."/>
            <person name="Cheng J."/>
            <person name="Xu D."/>
            <person name="Hellsten U."/>
            <person name="May G."/>
            <person name="Yu Y."/>
            <person name="Sakurai T."/>
            <person name="Umezawa T."/>
            <person name="Bhattacharyya M."/>
            <person name="Sandhu D."/>
            <person name="Valliyodan B."/>
            <person name="Lindquist E."/>
            <person name="Peto M."/>
            <person name="Grant D."/>
            <person name="Shu S."/>
            <person name="Goodstein D."/>
            <person name="Barry K."/>
            <person name="Futrell-Griggs M."/>
            <person name="Abernathy B."/>
            <person name="Du J."/>
            <person name="Tian Z."/>
            <person name="Zhu L."/>
            <person name="Gill N."/>
            <person name="Joshi T."/>
            <person name="Libault M."/>
            <person name="Sethuraman A."/>
            <person name="Zhang X."/>
            <person name="Shinozaki K."/>
            <person name="Nguyen H."/>
            <person name="Wing R."/>
            <person name="Cregan P."/>
            <person name="Specht J."/>
            <person name="Grimwood J."/>
            <person name="Rokhsar D."/>
            <person name="Stacey G."/>
            <person name="Shoemaker R."/>
            <person name="Jackson S."/>
        </authorList>
    </citation>
    <scope>NUCLEOTIDE SEQUENCE</scope>
    <source>
        <tissue evidence="1">Callus</tissue>
    </source>
</reference>
<dbReference type="EMBL" id="CM000837">
    <property type="protein sequence ID" value="KRH62596.1"/>
    <property type="molecule type" value="Genomic_DNA"/>
</dbReference>
<reference evidence="1 2" key="1">
    <citation type="journal article" date="2010" name="Nature">
        <title>Genome sequence of the palaeopolyploid soybean.</title>
        <authorList>
            <person name="Schmutz J."/>
            <person name="Cannon S.B."/>
            <person name="Schlueter J."/>
            <person name="Ma J."/>
            <person name="Mitros T."/>
            <person name="Nelson W."/>
            <person name="Hyten D.L."/>
            <person name="Song Q."/>
            <person name="Thelen J.J."/>
            <person name="Cheng J."/>
            <person name="Xu D."/>
            <person name="Hellsten U."/>
            <person name="May G.D."/>
            <person name="Yu Y."/>
            <person name="Sakurai T."/>
            <person name="Umezawa T."/>
            <person name="Bhattacharyya M.K."/>
            <person name="Sandhu D."/>
            <person name="Valliyodan B."/>
            <person name="Lindquist E."/>
            <person name="Peto M."/>
            <person name="Grant D."/>
            <person name="Shu S."/>
            <person name="Goodstein D."/>
            <person name="Barry K."/>
            <person name="Futrell-Griggs M."/>
            <person name="Abernathy B."/>
            <person name="Du J."/>
            <person name="Tian Z."/>
            <person name="Zhu L."/>
            <person name="Gill N."/>
            <person name="Joshi T."/>
            <person name="Libault M."/>
            <person name="Sethuraman A."/>
            <person name="Zhang X.-C."/>
            <person name="Shinozaki K."/>
            <person name="Nguyen H.T."/>
            <person name="Wing R.A."/>
            <person name="Cregan P."/>
            <person name="Specht J."/>
            <person name="Grimwood J."/>
            <person name="Rokhsar D."/>
            <person name="Stacey G."/>
            <person name="Shoemaker R.C."/>
            <person name="Jackson S.A."/>
        </authorList>
    </citation>
    <scope>NUCLEOTIDE SEQUENCE [LARGE SCALE GENOMIC DNA]</scope>
    <source>
        <strain evidence="2">cv. Williams 82</strain>
        <tissue evidence="1">Callus</tissue>
    </source>
</reference>